<dbReference type="Proteomes" id="UP000603434">
    <property type="component" value="Unassembled WGS sequence"/>
</dbReference>
<organism evidence="2 3">
    <name type="scientific">Candidatus Desulfatibia profunda</name>
    <dbReference type="NCBI Taxonomy" id="2841695"/>
    <lineage>
        <taxon>Bacteria</taxon>
        <taxon>Pseudomonadati</taxon>
        <taxon>Thermodesulfobacteriota</taxon>
        <taxon>Desulfobacteria</taxon>
        <taxon>Desulfobacterales</taxon>
        <taxon>Desulfobacterales incertae sedis</taxon>
        <taxon>Candidatus Desulfatibia</taxon>
    </lineage>
</organism>
<dbReference type="EMBL" id="JACNJH010000155">
    <property type="protein sequence ID" value="MBC8361853.1"/>
    <property type="molecule type" value="Genomic_DNA"/>
</dbReference>
<dbReference type="PROSITE" id="PS50263">
    <property type="entry name" value="CN_HYDROLASE"/>
    <property type="match status" value="1"/>
</dbReference>
<dbReference type="PANTHER" id="PTHR23088">
    <property type="entry name" value="NITRILASE-RELATED"/>
    <property type="match status" value="1"/>
</dbReference>
<dbReference type="AlphaFoldDB" id="A0A8J6TMN2"/>
<protein>
    <submittedName>
        <fullName evidence="2">Nitrilase</fullName>
    </submittedName>
</protein>
<dbReference type="Gene3D" id="3.60.110.10">
    <property type="entry name" value="Carbon-nitrogen hydrolase"/>
    <property type="match status" value="1"/>
</dbReference>
<evidence type="ECO:0000259" key="1">
    <source>
        <dbReference type="PROSITE" id="PS50263"/>
    </source>
</evidence>
<proteinExistence type="predicted"/>
<dbReference type="InterPro" id="IPR036526">
    <property type="entry name" value="C-N_Hydrolase_sf"/>
</dbReference>
<comment type="caution">
    <text evidence="2">The sequence shown here is derived from an EMBL/GenBank/DDBJ whole genome shotgun (WGS) entry which is preliminary data.</text>
</comment>
<dbReference type="Pfam" id="PF00795">
    <property type="entry name" value="CN_hydrolase"/>
    <property type="match status" value="1"/>
</dbReference>
<feature type="domain" description="CN hydrolase" evidence="1">
    <location>
        <begin position="4"/>
        <end position="244"/>
    </location>
</feature>
<name>A0A8J6TMN2_9BACT</name>
<reference evidence="2 3" key="1">
    <citation type="submission" date="2020-08" db="EMBL/GenBank/DDBJ databases">
        <title>Bridging the membrane lipid divide: bacteria of the FCB group superphylum have the potential to synthesize archaeal ether lipids.</title>
        <authorList>
            <person name="Villanueva L."/>
            <person name="Von Meijenfeldt F.A.B."/>
            <person name="Westbye A.B."/>
            <person name="Yadav S."/>
            <person name="Hopmans E.C."/>
            <person name="Dutilh B.E."/>
            <person name="Sinninghe Damste J.S."/>
        </authorList>
    </citation>
    <scope>NUCLEOTIDE SEQUENCE [LARGE SCALE GENOMIC DNA]</scope>
    <source>
        <strain evidence="2">NIOZ-UU30</strain>
    </source>
</reference>
<accession>A0A8J6TMN2</accession>
<gene>
    <name evidence="2" type="ORF">H8E23_10690</name>
</gene>
<evidence type="ECO:0000313" key="2">
    <source>
        <dbReference type="EMBL" id="MBC8361853.1"/>
    </source>
</evidence>
<dbReference type="InterPro" id="IPR003010">
    <property type="entry name" value="C-N_Hydrolase"/>
</dbReference>
<dbReference type="SUPFAM" id="SSF56317">
    <property type="entry name" value="Carbon-nitrogen hydrolase"/>
    <property type="match status" value="1"/>
</dbReference>
<evidence type="ECO:0000313" key="3">
    <source>
        <dbReference type="Proteomes" id="UP000603434"/>
    </source>
</evidence>
<sequence>MKDIRIAAVICNSLAAKTRHNLDGMVKWIRASKNEGAAVVCFPEMNVTGYSNLAGIKDSAEPVPGTVTRDLLHLAESERIIILAGVVERDDEGRIFASHLVLTPDGFCGVYRKLHIAPPERSVFTPGDDIPVFAAEGVRFGIQLCYDAHFPELSTCMALKGADLIFIPHASPRGTPAEKYRSWMRHLPARAYDNSVFVIACNQTGDNKKGLNFPGIAMVIGPSGEVLQKDVSGREGVIVAELKAEDLDRVRNHRMRFFLPNRRPELYHL</sequence>
<dbReference type="PANTHER" id="PTHR23088:SF27">
    <property type="entry name" value="DEAMINATED GLUTATHIONE AMIDASE"/>
    <property type="match status" value="1"/>
</dbReference>